<evidence type="ECO:0000256" key="3">
    <source>
        <dbReference type="ARBA" id="ARBA00022777"/>
    </source>
</evidence>
<dbReference type="PROSITE" id="PS00107">
    <property type="entry name" value="PROTEIN_KINASE_ATP"/>
    <property type="match status" value="1"/>
</dbReference>
<keyword evidence="1" id="KW-0808">Transferase</keyword>
<feature type="binding site" evidence="5">
    <location>
        <position position="44"/>
    </location>
    <ligand>
        <name>ATP</name>
        <dbReference type="ChEBI" id="CHEBI:30616"/>
    </ligand>
</feature>
<dbReference type="RefSeq" id="WP_394824590.1">
    <property type="nucleotide sequence ID" value="NZ_CP089984.1"/>
</dbReference>
<evidence type="ECO:0000256" key="2">
    <source>
        <dbReference type="ARBA" id="ARBA00022741"/>
    </source>
</evidence>
<dbReference type="Gene3D" id="1.10.510.10">
    <property type="entry name" value="Transferase(Phosphotransferase) domain 1"/>
    <property type="match status" value="1"/>
</dbReference>
<dbReference type="Proteomes" id="UP001370348">
    <property type="component" value="Chromosome"/>
</dbReference>
<dbReference type="EMBL" id="CP089984">
    <property type="protein sequence ID" value="WXB14967.1"/>
    <property type="molecule type" value="Genomic_DNA"/>
</dbReference>
<keyword evidence="2 5" id="KW-0547">Nucleotide-binding</keyword>
<dbReference type="PANTHER" id="PTHR43289">
    <property type="entry name" value="MITOGEN-ACTIVATED PROTEIN KINASE KINASE KINASE 20-RELATED"/>
    <property type="match status" value="1"/>
</dbReference>
<evidence type="ECO:0000256" key="6">
    <source>
        <dbReference type="SAM" id="MobiDB-lite"/>
    </source>
</evidence>
<feature type="domain" description="Protein kinase" evidence="8">
    <location>
        <begin position="15"/>
        <end position="288"/>
    </location>
</feature>
<evidence type="ECO:0000259" key="8">
    <source>
        <dbReference type="PROSITE" id="PS50011"/>
    </source>
</evidence>
<organism evidence="9 10">
    <name type="scientific">Pendulispora albinea</name>
    <dbReference type="NCBI Taxonomy" id="2741071"/>
    <lineage>
        <taxon>Bacteria</taxon>
        <taxon>Pseudomonadati</taxon>
        <taxon>Myxococcota</taxon>
        <taxon>Myxococcia</taxon>
        <taxon>Myxococcales</taxon>
        <taxon>Sorangiineae</taxon>
        <taxon>Pendulisporaceae</taxon>
        <taxon>Pendulispora</taxon>
    </lineage>
</organism>
<dbReference type="InterPro" id="IPR011009">
    <property type="entry name" value="Kinase-like_dom_sf"/>
</dbReference>
<protein>
    <submittedName>
        <fullName evidence="9">Protein kinase</fullName>
    </submittedName>
</protein>
<dbReference type="PROSITE" id="PS50011">
    <property type="entry name" value="PROTEIN_KINASE_DOM"/>
    <property type="match status" value="1"/>
</dbReference>
<evidence type="ECO:0000256" key="4">
    <source>
        <dbReference type="ARBA" id="ARBA00022840"/>
    </source>
</evidence>
<keyword evidence="4 5" id="KW-0067">ATP-binding</keyword>
<dbReference type="InterPro" id="IPR017441">
    <property type="entry name" value="Protein_kinase_ATP_BS"/>
</dbReference>
<feature type="compositionally biased region" description="Low complexity" evidence="6">
    <location>
        <begin position="509"/>
        <end position="539"/>
    </location>
</feature>
<accession>A0ABZ2M0U8</accession>
<feature type="region of interest" description="Disordered" evidence="6">
    <location>
        <begin position="488"/>
        <end position="539"/>
    </location>
</feature>
<evidence type="ECO:0000256" key="5">
    <source>
        <dbReference type="PROSITE-ProRule" id="PRU10141"/>
    </source>
</evidence>
<dbReference type="SMART" id="SM00220">
    <property type="entry name" value="S_TKc"/>
    <property type="match status" value="1"/>
</dbReference>
<keyword evidence="7" id="KW-1133">Transmembrane helix</keyword>
<dbReference type="PANTHER" id="PTHR43289:SF6">
    <property type="entry name" value="SERINE_THREONINE-PROTEIN KINASE NEKL-3"/>
    <property type="match status" value="1"/>
</dbReference>
<dbReference type="GO" id="GO:0016301">
    <property type="term" value="F:kinase activity"/>
    <property type="evidence" value="ECO:0007669"/>
    <property type="project" value="UniProtKB-KW"/>
</dbReference>
<dbReference type="Gene3D" id="3.30.200.20">
    <property type="entry name" value="Phosphorylase Kinase, domain 1"/>
    <property type="match status" value="1"/>
</dbReference>
<dbReference type="Pfam" id="PF00069">
    <property type="entry name" value="Pkinase"/>
    <property type="match status" value="1"/>
</dbReference>
<keyword evidence="10" id="KW-1185">Reference proteome</keyword>
<evidence type="ECO:0000313" key="10">
    <source>
        <dbReference type="Proteomes" id="UP001370348"/>
    </source>
</evidence>
<reference evidence="9 10" key="1">
    <citation type="submission" date="2021-12" db="EMBL/GenBank/DDBJ databases">
        <title>Discovery of the Pendulisporaceae a myxobacterial family with distinct sporulation behavior and unique specialized metabolism.</title>
        <authorList>
            <person name="Garcia R."/>
            <person name="Popoff A."/>
            <person name="Bader C.D."/>
            <person name="Loehr J."/>
            <person name="Walesch S."/>
            <person name="Walt C."/>
            <person name="Boldt J."/>
            <person name="Bunk B."/>
            <person name="Haeckl F.J.F.P.J."/>
            <person name="Gunesch A.P."/>
            <person name="Birkelbach J."/>
            <person name="Nuebel U."/>
            <person name="Pietschmann T."/>
            <person name="Bach T."/>
            <person name="Mueller R."/>
        </authorList>
    </citation>
    <scope>NUCLEOTIDE SEQUENCE [LARGE SCALE GENOMIC DNA]</scope>
    <source>
        <strain evidence="9 10">MSr11954</strain>
    </source>
</reference>
<dbReference type="SUPFAM" id="SSF56112">
    <property type="entry name" value="Protein kinase-like (PK-like)"/>
    <property type="match status" value="1"/>
</dbReference>
<name>A0ABZ2M0U8_9BACT</name>
<dbReference type="CDD" id="cd14014">
    <property type="entry name" value="STKc_PknB_like"/>
    <property type="match status" value="1"/>
</dbReference>
<dbReference type="InterPro" id="IPR000719">
    <property type="entry name" value="Prot_kinase_dom"/>
</dbReference>
<dbReference type="PROSITE" id="PS00108">
    <property type="entry name" value="PROTEIN_KINASE_ST"/>
    <property type="match status" value="1"/>
</dbReference>
<keyword evidence="3 9" id="KW-0418">Kinase</keyword>
<keyword evidence="7" id="KW-0812">Transmembrane</keyword>
<dbReference type="InterPro" id="IPR008271">
    <property type="entry name" value="Ser/Thr_kinase_AS"/>
</dbReference>
<keyword evidence="7" id="KW-0472">Membrane</keyword>
<gene>
    <name evidence="9" type="ORF">LZC94_45010</name>
</gene>
<proteinExistence type="predicted"/>
<sequence>MTGILAEGQLFLGKYRVEKLIGRGGMGAVYAAIDIDLARKVAIKVLLPQIATSRTAASRFVNEGRAAARIEGEHVARIFAAGRTEDGLSYMVLELLEGIDLADHLTQRGRLGVAEAVDIVLEALEAVEEAHRHGIIHRDLKPGNLFLHRRGNGAQVVKVLDFGISKRSHPFSDTSGEQELTMTRALLGSPFYMSPEQLQDSKSVDTRTDIWSLGIILYEMLAGIVPFRGDTLHDLFHAIIEQPVLPLGNWRPDIPPALHAVVARCLERDLKRRFALASEVTRALTPFGSRASASYGRPMNFAVPKMEFDDAQEFTVQQTQLWIPTHAENARAHGATVTPSRGYPDPKANTVTPSRGHPDPNASTVTPSRGYPDPNATTVTPAVGYVDPNAMTITPEHGYSDPNANTVTPSHGHAAAIAQSHGAWSGNPARQELGASIRRTRRAMIVLAIAVPAAIVFLGSFFAFSFVLGPKDPRRDAVKTALSAASSSAARALGATPWAATPSSPNRDAAPQGSAHAPAPGGGPAAPASGAAAPAPAKP</sequence>
<evidence type="ECO:0000313" key="9">
    <source>
        <dbReference type="EMBL" id="WXB14967.1"/>
    </source>
</evidence>
<evidence type="ECO:0000256" key="7">
    <source>
        <dbReference type="SAM" id="Phobius"/>
    </source>
</evidence>
<feature type="region of interest" description="Disordered" evidence="6">
    <location>
        <begin position="331"/>
        <end position="373"/>
    </location>
</feature>
<evidence type="ECO:0000256" key="1">
    <source>
        <dbReference type="ARBA" id="ARBA00022679"/>
    </source>
</evidence>
<feature type="transmembrane region" description="Helical" evidence="7">
    <location>
        <begin position="443"/>
        <end position="469"/>
    </location>
</feature>